<proteinExistence type="predicted"/>
<dbReference type="AlphaFoldDB" id="U4Q9S2"/>
<organism evidence="3 4">
    <name type="scientific">Tepidanaerobacter acetatoxydans (strain DSM 21804 / JCM 16047 / Re1)</name>
    <dbReference type="NCBI Taxonomy" id="1209989"/>
    <lineage>
        <taxon>Bacteria</taxon>
        <taxon>Bacillati</taxon>
        <taxon>Bacillota</taxon>
        <taxon>Clostridia</taxon>
        <taxon>Thermosediminibacterales</taxon>
        <taxon>Tepidanaerobacteraceae</taxon>
        <taxon>Tepidanaerobacter</taxon>
    </lineage>
</organism>
<reference evidence="4" key="1">
    <citation type="journal article" date="2013" name="Genome Announc.">
        <title>First genome sequence of a syntrophic acetate-oxidizing bacterium, Tepidanaerobacter acetatoxydans strain Re1.</title>
        <authorList>
            <person name="Manzoor S."/>
            <person name="Bongcam-Rudloff E."/>
            <person name="Schnurer A."/>
            <person name="Muller B."/>
        </authorList>
    </citation>
    <scope>NUCLEOTIDE SEQUENCE [LARGE SCALE GENOMIC DNA]</scope>
    <source>
        <strain evidence="4">Re1</strain>
    </source>
</reference>
<dbReference type="eggNOG" id="COG4863">
    <property type="taxonomic scope" value="Bacteria"/>
</dbReference>
<name>U4Q9S2_TEPAE</name>
<keyword evidence="1" id="KW-0812">Transmembrane</keyword>
<evidence type="ECO:0000313" key="3">
    <source>
        <dbReference type="EMBL" id="CDI41083.1"/>
    </source>
</evidence>
<feature type="domain" description="Regulatory protein YycH" evidence="2">
    <location>
        <begin position="14"/>
        <end position="417"/>
    </location>
</feature>
<dbReference type="Pfam" id="PF07435">
    <property type="entry name" value="YycH"/>
    <property type="match status" value="1"/>
</dbReference>
<keyword evidence="1" id="KW-1133">Transmembrane helix</keyword>
<dbReference type="InterPro" id="IPR042274">
    <property type="entry name" value="YycH/YycI_2"/>
</dbReference>
<dbReference type="EMBL" id="HF563609">
    <property type="protein sequence ID" value="CDI41083.1"/>
    <property type="molecule type" value="Genomic_DNA"/>
</dbReference>
<gene>
    <name evidence="3" type="ordered locus">TEPIRE1_2806</name>
</gene>
<dbReference type="Gene3D" id="3.30.310.160">
    <property type="entry name" value="YycH protein, domain 2"/>
    <property type="match status" value="1"/>
</dbReference>
<feature type="transmembrane region" description="Helical" evidence="1">
    <location>
        <begin position="9"/>
        <end position="29"/>
    </location>
</feature>
<protein>
    <submittedName>
        <fullName evidence="3">YycH family protein</fullName>
    </submittedName>
</protein>
<dbReference type="STRING" id="1209989.TepRe1_2603"/>
<keyword evidence="4" id="KW-1185">Reference proteome</keyword>
<dbReference type="KEGG" id="tae:TepiRe1_2806"/>
<sequence length="427" mass="48081">MLPLSRDFILGWTLILLVAISLFLSFNIWSRVPGHLGTARTVQDEKNVDPISAVSPEKILVYLGNSFNTVLKPSSPLYDKTWAISKNLLASQWTISPEPMTNIKQEYFTHKKGLEVFFPTPLPPSFIKQLFDISAGDTSIIDGKLIRSFILVSDGELLCYLTDSDGSYYKVGKGGSDSEFTGLIKEISDSSPPMFASLTADVNLKVNGDVYVSLLPYELPMYSLKKETILEEQVASEFFMDFSVTRRIEERDGTIIYTDGQQGLRIYDDGSIEYNFPVTQEQRKTQNLYEAFKTAIDFVASHGGWPEGGYLASYEAKSESQGSMTYIFRFKIRVNGFRIVNSDDYIVIAVEGNQVKNYYRDVAWSIKQEGIRDLMTPVEALNAAVSTKNIKTVNDIYPGYMIEGEKLKPVWVIKTADMEVIIQDLSE</sequence>
<evidence type="ECO:0000313" key="4">
    <source>
        <dbReference type="Proteomes" id="UP000010802"/>
    </source>
</evidence>
<accession>U4Q9S2</accession>
<evidence type="ECO:0000259" key="2">
    <source>
        <dbReference type="Pfam" id="PF07435"/>
    </source>
</evidence>
<evidence type="ECO:0000256" key="1">
    <source>
        <dbReference type="SAM" id="Phobius"/>
    </source>
</evidence>
<dbReference type="Proteomes" id="UP000010802">
    <property type="component" value="Chromosome"/>
</dbReference>
<keyword evidence="1" id="KW-0472">Membrane</keyword>
<dbReference type="InterPro" id="IPR009996">
    <property type="entry name" value="YycH"/>
</dbReference>
<dbReference type="HOGENOM" id="CLU_037125_2_1_9"/>